<evidence type="ECO:0000259" key="1">
    <source>
        <dbReference type="Pfam" id="PF18962"/>
    </source>
</evidence>
<dbReference type="Pfam" id="PF13715">
    <property type="entry name" value="CarbopepD_reg_2"/>
    <property type="match status" value="1"/>
</dbReference>
<proteinExistence type="predicted"/>
<dbReference type="Pfam" id="PF18962">
    <property type="entry name" value="Por_Secre_tail"/>
    <property type="match status" value="1"/>
</dbReference>
<comment type="caution">
    <text evidence="2">The sequence shown here is derived from an EMBL/GenBank/DDBJ whole genome shotgun (WGS) entry which is preliminary data.</text>
</comment>
<name>A0A917MQT8_9BACT</name>
<dbReference type="Gene3D" id="2.60.40.1120">
    <property type="entry name" value="Carboxypeptidase-like, regulatory domain"/>
    <property type="match status" value="1"/>
</dbReference>
<reference evidence="2" key="2">
    <citation type="submission" date="2020-09" db="EMBL/GenBank/DDBJ databases">
        <authorList>
            <person name="Sun Q."/>
            <person name="Zhou Y."/>
        </authorList>
    </citation>
    <scope>NUCLEOTIDE SEQUENCE</scope>
    <source>
        <strain evidence="2">CGMCC 1.15290</strain>
    </source>
</reference>
<protein>
    <recommendedName>
        <fullName evidence="1">Secretion system C-terminal sorting domain-containing protein</fullName>
    </recommendedName>
</protein>
<keyword evidence="3" id="KW-1185">Reference proteome</keyword>
<dbReference type="SUPFAM" id="SSF49464">
    <property type="entry name" value="Carboxypeptidase regulatory domain-like"/>
    <property type="match status" value="1"/>
</dbReference>
<dbReference type="NCBIfam" id="TIGR04183">
    <property type="entry name" value="Por_Secre_tail"/>
    <property type="match status" value="1"/>
</dbReference>
<organism evidence="2 3">
    <name type="scientific">Filimonas zeae</name>
    <dbReference type="NCBI Taxonomy" id="1737353"/>
    <lineage>
        <taxon>Bacteria</taxon>
        <taxon>Pseudomonadati</taxon>
        <taxon>Bacteroidota</taxon>
        <taxon>Chitinophagia</taxon>
        <taxon>Chitinophagales</taxon>
        <taxon>Chitinophagaceae</taxon>
        <taxon>Filimonas</taxon>
    </lineage>
</organism>
<evidence type="ECO:0000313" key="2">
    <source>
        <dbReference type="EMBL" id="GGH57630.1"/>
    </source>
</evidence>
<dbReference type="InterPro" id="IPR008969">
    <property type="entry name" value="CarboxyPept-like_regulatory"/>
</dbReference>
<feature type="domain" description="Secretion system C-terminal sorting" evidence="1">
    <location>
        <begin position="256"/>
        <end position="332"/>
    </location>
</feature>
<dbReference type="Proteomes" id="UP000627292">
    <property type="component" value="Unassembled WGS sequence"/>
</dbReference>
<dbReference type="EMBL" id="BMIB01000001">
    <property type="protein sequence ID" value="GGH57630.1"/>
    <property type="molecule type" value="Genomic_DNA"/>
</dbReference>
<sequence>MTPVEQGRFCNACAKTVIDFSIMTDQQILDYLSATSAGICGRFQESQLHRTIQPMPVPPKSKWWMALLMPLLLGIQRLKAQQNESLQGKVAYPRPEVLVKKGEVAVPPQRALTAMHITGTVTDTAGKPIPYAIIHLESPSESVTADMEGKFSLRAETNQTSAVLTVSCLGYTSIRKEIPVQLQAVWNYVLVQEAAELKPVVVTASGIKGKLTTTRGAVAIVKNTVLGDILINCIKDTADYLGRKMMGKPDRFSVTPNPVRRSQQFILQSKEADNYTVQIVSNSGAVVYVQYFKSARDARQFITVQSSWMPGMYYVRIQDEKTKKQYSQKIIIL</sequence>
<dbReference type="InterPro" id="IPR026444">
    <property type="entry name" value="Secre_tail"/>
</dbReference>
<gene>
    <name evidence="2" type="ORF">GCM10011379_02520</name>
</gene>
<reference evidence="2" key="1">
    <citation type="journal article" date="2014" name="Int. J. Syst. Evol. Microbiol.">
        <title>Complete genome sequence of Corynebacterium casei LMG S-19264T (=DSM 44701T), isolated from a smear-ripened cheese.</title>
        <authorList>
            <consortium name="US DOE Joint Genome Institute (JGI-PGF)"/>
            <person name="Walter F."/>
            <person name="Albersmeier A."/>
            <person name="Kalinowski J."/>
            <person name="Ruckert C."/>
        </authorList>
    </citation>
    <scope>NUCLEOTIDE SEQUENCE</scope>
    <source>
        <strain evidence="2">CGMCC 1.15290</strain>
    </source>
</reference>
<evidence type="ECO:0000313" key="3">
    <source>
        <dbReference type="Proteomes" id="UP000627292"/>
    </source>
</evidence>
<dbReference type="AlphaFoldDB" id="A0A917MQT8"/>
<accession>A0A917MQT8</accession>